<evidence type="ECO:0000256" key="3">
    <source>
        <dbReference type="ARBA" id="ARBA00022525"/>
    </source>
</evidence>
<evidence type="ECO:0000313" key="7">
    <source>
        <dbReference type="EMBL" id="ODM90770.1"/>
    </source>
</evidence>
<dbReference type="OMA" id="NSAKACT"/>
<keyword evidence="8" id="KW-1185">Reference proteome</keyword>
<dbReference type="OrthoDB" id="958254at2759"/>
<organism evidence="7 8">
    <name type="scientific">Orchesella cincta</name>
    <name type="common">Springtail</name>
    <name type="synonym">Podura cincta</name>
    <dbReference type="NCBI Taxonomy" id="48709"/>
    <lineage>
        <taxon>Eukaryota</taxon>
        <taxon>Metazoa</taxon>
        <taxon>Ecdysozoa</taxon>
        <taxon>Arthropoda</taxon>
        <taxon>Hexapoda</taxon>
        <taxon>Collembola</taxon>
        <taxon>Entomobryomorpha</taxon>
        <taxon>Entomobryoidea</taxon>
        <taxon>Orchesellidae</taxon>
        <taxon>Orchesellinae</taxon>
        <taxon>Orchesella</taxon>
    </lineage>
</organism>
<dbReference type="STRING" id="48709.A0A1D2MCR4"/>
<dbReference type="PANTHER" id="PTHR13234:SF8">
    <property type="entry name" value="GAMMA-INTERFERON-INDUCIBLE LYSOSOMAL THIOL REDUCTASE"/>
    <property type="match status" value="1"/>
</dbReference>
<keyword evidence="3" id="KW-0964">Secreted</keyword>
<evidence type="ECO:0000256" key="2">
    <source>
        <dbReference type="ARBA" id="ARBA00005679"/>
    </source>
</evidence>
<gene>
    <name evidence="7" type="ORF">Ocin01_15900</name>
</gene>
<dbReference type="InterPro" id="IPR036249">
    <property type="entry name" value="Thioredoxin-like_sf"/>
</dbReference>
<comment type="similarity">
    <text evidence="2">Belongs to the GILT family.</text>
</comment>
<keyword evidence="4 6" id="KW-0732">Signal</keyword>
<comment type="caution">
    <text evidence="7">The sequence shown here is derived from an EMBL/GenBank/DDBJ whole genome shotgun (WGS) entry which is preliminary data.</text>
</comment>
<protein>
    <submittedName>
        <fullName evidence="7">Gamma-interferon-inducible lysosomal thiol reductase</fullName>
    </submittedName>
</protein>
<dbReference type="GO" id="GO:0005576">
    <property type="term" value="C:extracellular region"/>
    <property type="evidence" value="ECO:0007669"/>
    <property type="project" value="UniProtKB-SubCell"/>
</dbReference>
<proteinExistence type="inferred from homology"/>
<evidence type="ECO:0000256" key="5">
    <source>
        <dbReference type="ARBA" id="ARBA00023180"/>
    </source>
</evidence>
<sequence>MTSQLRFWSFSVAMSVLALLQVGEGVAHVKVELYYESLCPYCAAFIVEQLVPLHNLFGGVDNKYFEVELIPFGKAKVMFNTEVEEGNFNLTCHHGAPECEGNKAHTCALQKYSKKDAIDFVNCSMALSSWNDFTWPLPEPFISKDPTCITNLGLNQLVMDECVSSPKSNVMIARHGIRTLDLDPPLYYVPWIVIDGQWISKQFRLAKKDLKSIVCNKLKQGGVESGVCKVMML</sequence>
<keyword evidence="5" id="KW-0325">Glycoprotein</keyword>
<evidence type="ECO:0000313" key="8">
    <source>
        <dbReference type="Proteomes" id="UP000094527"/>
    </source>
</evidence>
<evidence type="ECO:0000256" key="6">
    <source>
        <dbReference type="SAM" id="SignalP"/>
    </source>
</evidence>
<accession>A0A1D2MCR4</accession>
<feature type="signal peptide" evidence="6">
    <location>
        <begin position="1"/>
        <end position="25"/>
    </location>
</feature>
<comment type="subcellular location">
    <subcellularLocation>
        <location evidence="1">Secreted</location>
    </subcellularLocation>
</comment>
<dbReference type="SUPFAM" id="SSF52833">
    <property type="entry name" value="Thioredoxin-like"/>
    <property type="match status" value="1"/>
</dbReference>
<feature type="chain" id="PRO_5008903832" evidence="6">
    <location>
        <begin position="26"/>
        <end position="233"/>
    </location>
</feature>
<dbReference type="Proteomes" id="UP000094527">
    <property type="component" value="Unassembled WGS sequence"/>
</dbReference>
<dbReference type="EMBL" id="LJIJ01001796">
    <property type="protein sequence ID" value="ODM90770.1"/>
    <property type="molecule type" value="Genomic_DNA"/>
</dbReference>
<dbReference type="AlphaFoldDB" id="A0A1D2MCR4"/>
<dbReference type="GO" id="GO:0016671">
    <property type="term" value="F:oxidoreductase activity, acting on a sulfur group of donors, disulfide as acceptor"/>
    <property type="evidence" value="ECO:0007669"/>
    <property type="project" value="InterPro"/>
</dbReference>
<name>A0A1D2MCR4_ORCCI</name>
<reference evidence="7 8" key="1">
    <citation type="journal article" date="2016" name="Genome Biol. Evol.">
        <title>Gene Family Evolution Reflects Adaptation to Soil Environmental Stressors in the Genome of the Collembolan Orchesella cincta.</title>
        <authorList>
            <person name="Faddeeva-Vakhrusheva A."/>
            <person name="Derks M.F."/>
            <person name="Anvar S.Y."/>
            <person name="Agamennone V."/>
            <person name="Suring W."/>
            <person name="Smit S."/>
            <person name="van Straalen N.M."/>
            <person name="Roelofs D."/>
        </authorList>
    </citation>
    <scope>NUCLEOTIDE SEQUENCE [LARGE SCALE GENOMIC DNA]</scope>
    <source>
        <tissue evidence="7">Mixed pool</tissue>
    </source>
</reference>
<evidence type="ECO:0000256" key="1">
    <source>
        <dbReference type="ARBA" id="ARBA00004613"/>
    </source>
</evidence>
<dbReference type="Pfam" id="PF03227">
    <property type="entry name" value="GILT"/>
    <property type="match status" value="1"/>
</dbReference>
<dbReference type="InterPro" id="IPR004911">
    <property type="entry name" value="Interferon-induced_GILT"/>
</dbReference>
<dbReference type="PANTHER" id="PTHR13234">
    <property type="entry name" value="GAMMA-INTERFERON INDUCIBLE LYSOSOMAL THIOL REDUCTASE GILT"/>
    <property type="match status" value="1"/>
</dbReference>
<evidence type="ECO:0000256" key="4">
    <source>
        <dbReference type="ARBA" id="ARBA00022729"/>
    </source>
</evidence>